<dbReference type="AlphaFoldDB" id="A0A3M7R1C6"/>
<gene>
    <name evidence="1" type="ORF">BpHYR1_013012</name>
</gene>
<dbReference type="EMBL" id="REGN01004461">
    <property type="protein sequence ID" value="RNA17400.1"/>
    <property type="molecule type" value="Genomic_DNA"/>
</dbReference>
<proteinExistence type="predicted"/>
<sequence length="244" mass="28217">MKGKFYEHVQQPYENAYLFGTQLRVLSRQSHPELLTFQCENVIKDQFIKGLKDRSFRTTPRTKLQIDKDHKSLNKICYNWNKIGHYKRDCANKPKNALNNINPQPTDMHGIGELNDIDVLFLVDTGAKHSCISNREMKTYGRVTAKFEVNGSEVVFDSLVIHNLYNEVNLGLDTLKRFETPRDALNILKNWTSRSYDNKRMEEFLSKGTFGKQLKNCEKMMLKIPNHSLGQAKIILNSIDSTTS</sequence>
<dbReference type="Gene3D" id="4.10.60.10">
    <property type="entry name" value="Zinc finger, CCHC-type"/>
    <property type="match status" value="1"/>
</dbReference>
<name>A0A3M7R1C6_BRAPC</name>
<evidence type="ECO:0000313" key="2">
    <source>
        <dbReference type="Proteomes" id="UP000276133"/>
    </source>
</evidence>
<accession>A0A3M7R1C6</accession>
<dbReference type="SUPFAM" id="SSF50630">
    <property type="entry name" value="Acid proteases"/>
    <property type="match status" value="1"/>
</dbReference>
<evidence type="ECO:0000313" key="1">
    <source>
        <dbReference type="EMBL" id="RNA17400.1"/>
    </source>
</evidence>
<comment type="caution">
    <text evidence="1">The sequence shown here is derived from an EMBL/GenBank/DDBJ whole genome shotgun (WGS) entry which is preliminary data.</text>
</comment>
<dbReference type="GO" id="GO:0008270">
    <property type="term" value="F:zinc ion binding"/>
    <property type="evidence" value="ECO:0007669"/>
    <property type="project" value="InterPro"/>
</dbReference>
<keyword evidence="2" id="KW-1185">Reference proteome</keyword>
<dbReference type="InterPro" id="IPR021109">
    <property type="entry name" value="Peptidase_aspartic_dom_sf"/>
</dbReference>
<dbReference type="Proteomes" id="UP000276133">
    <property type="component" value="Unassembled WGS sequence"/>
</dbReference>
<reference evidence="1 2" key="1">
    <citation type="journal article" date="2018" name="Sci. Rep.">
        <title>Genomic signatures of local adaptation to the degree of environmental predictability in rotifers.</title>
        <authorList>
            <person name="Franch-Gras L."/>
            <person name="Hahn C."/>
            <person name="Garcia-Roger E.M."/>
            <person name="Carmona M.J."/>
            <person name="Serra M."/>
            <person name="Gomez A."/>
        </authorList>
    </citation>
    <scope>NUCLEOTIDE SEQUENCE [LARGE SCALE GENOMIC DNA]</scope>
    <source>
        <strain evidence="1">HYR1</strain>
    </source>
</reference>
<protein>
    <recommendedName>
        <fullName evidence="3">Retrovirus-related Pol poly from transposon</fullName>
    </recommendedName>
</protein>
<evidence type="ECO:0008006" key="3">
    <source>
        <dbReference type="Google" id="ProtNLM"/>
    </source>
</evidence>
<dbReference type="InterPro" id="IPR036875">
    <property type="entry name" value="Znf_CCHC_sf"/>
</dbReference>
<dbReference type="SUPFAM" id="SSF57756">
    <property type="entry name" value="Retrovirus zinc finger-like domains"/>
    <property type="match status" value="1"/>
</dbReference>
<organism evidence="1 2">
    <name type="scientific">Brachionus plicatilis</name>
    <name type="common">Marine rotifer</name>
    <name type="synonym">Brachionus muelleri</name>
    <dbReference type="NCBI Taxonomy" id="10195"/>
    <lineage>
        <taxon>Eukaryota</taxon>
        <taxon>Metazoa</taxon>
        <taxon>Spiralia</taxon>
        <taxon>Gnathifera</taxon>
        <taxon>Rotifera</taxon>
        <taxon>Eurotatoria</taxon>
        <taxon>Monogononta</taxon>
        <taxon>Pseudotrocha</taxon>
        <taxon>Ploima</taxon>
        <taxon>Brachionidae</taxon>
        <taxon>Brachionus</taxon>
    </lineage>
</organism>
<dbReference type="GO" id="GO:0003676">
    <property type="term" value="F:nucleic acid binding"/>
    <property type="evidence" value="ECO:0007669"/>
    <property type="project" value="InterPro"/>
</dbReference>